<evidence type="ECO:0000313" key="10">
    <source>
        <dbReference type="Proteomes" id="UP000002748"/>
    </source>
</evidence>
<comment type="function">
    <text evidence="7">Required for pre-mRNA splicing.</text>
</comment>
<feature type="compositionally biased region" description="Basic and acidic residues" evidence="8">
    <location>
        <begin position="210"/>
        <end position="220"/>
    </location>
</feature>
<accession>J5QUK8</accession>
<dbReference type="Pfam" id="PF03371">
    <property type="entry name" value="PRP38"/>
    <property type="match status" value="2"/>
</dbReference>
<dbReference type="GeneID" id="25985178"/>
<dbReference type="GO" id="GO:0000398">
    <property type="term" value="P:mRNA splicing, via spliceosome"/>
    <property type="evidence" value="ECO:0007669"/>
    <property type="project" value="UniProtKB-UniRule"/>
</dbReference>
<dbReference type="RefSeq" id="XP_014180178.1">
    <property type="nucleotide sequence ID" value="XM_014324703.1"/>
</dbReference>
<proteinExistence type="inferred from homology"/>
<dbReference type="PANTHER" id="PTHR23142">
    <property type="entry name" value="PRE-MRNA-SPLICING FACTOR 38A-RELATED"/>
    <property type="match status" value="1"/>
</dbReference>
<dbReference type="EMBL" id="ALBS01000177">
    <property type="protein sequence ID" value="EJT49183.1"/>
    <property type="molecule type" value="Genomic_DNA"/>
</dbReference>
<dbReference type="VEuPathDB" id="FungiDB:A1Q1_01664"/>
<dbReference type="Proteomes" id="UP000002748">
    <property type="component" value="Unassembled WGS sequence"/>
</dbReference>
<evidence type="ECO:0000256" key="7">
    <source>
        <dbReference type="RuleBase" id="RU367025"/>
    </source>
</evidence>
<organism evidence="9 10">
    <name type="scientific">Trichosporon asahii var. asahii (strain ATCC 90039 / CBS 2479 / JCM 2466 / KCTC 7840 / NBRC 103889/ NCYC 2677 / UAMH 7654)</name>
    <name type="common">Yeast</name>
    <dbReference type="NCBI Taxonomy" id="1186058"/>
    <lineage>
        <taxon>Eukaryota</taxon>
        <taxon>Fungi</taxon>
        <taxon>Dikarya</taxon>
        <taxon>Basidiomycota</taxon>
        <taxon>Agaricomycotina</taxon>
        <taxon>Tremellomycetes</taxon>
        <taxon>Trichosporonales</taxon>
        <taxon>Trichosporonaceae</taxon>
        <taxon>Trichosporon</taxon>
    </lineage>
</organism>
<keyword evidence="6 7" id="KW-0539">Nucleus</keyword>
<dbReference type="HOGENOM" id="CLU_039466_2_0_1"/>
<evidence type="ECO:0000256" key="1">
    <source>
        <dbReference type="ARBA" id="ARBA00004123"/>
    </source>
</evidence>
<evidence type="ECO:0000256" key="8">
    <source>
        <dbReference type="SAM" id="MobiDB-lite"/>
    </source>
</evidence>
<keyword evidence="5 7" id="KW-0508">mRNA splicing</keyword>
<evidence type="ECO:0000256" key="4">
    <source>
        <dbReference type="ARBA" id="ARBA00022728"/>
    </source>
</evidence>
<comment type="subcellular location">
    <subcellularLocation>
        <location evidence="1 7">Nucleus</location>
    </subcellularLocation>
</comment>
<comment type="similarity">
    <text evidence="2 7">Belongs to the PRP38 family.</text>
</comment>
<keyword evidence="4 7" id="KW-0747">Spliceosome</keyword>
<evidence type="ECO:0000256" key="5">
    <source>
        <dbReference type="ARBA" id="ARBA00023187"/>
    </source>
</evidence>
<comment type="caution">
    <text evidence="9">The sequence shown here is derived from an EMBL/GenBank/DDBJ whole genome shotgun (WGS) entry which is preliminary data.</text>
</comment>
<dbReference type="InterPro" id="IPR005037">
    <property type="entry name" value="PRP38"/>
</dbReference>
<dbReference type="AlphaFoldDB" id="J5QUK8"/>
<reference evidence="9 10" key="1">
    <citation type="journal article" date="2012" name="Eukaryot. Cell">
        <title>Draft genome sequence of CBS 2479, the standard type strain of Trichosporon asahii.</title>
        <authorList>
            <person name="Yang R.Y."/>
            <person name="Li H.T."/>
            <person name="Zhu H."/>
            <person name="Zhou G.P."/>
            <person name="Wang M."/>
            <person name="Wang L."/>
        </authorList>
    </citation>
    <scope>NUCLEOTIDE SEQUENCE [LARGE SCALE GENOMIC DNA]</scope>
    <source>
        <strain evidence="10">ATCC 90039 / CBS 2479 / JCM 2466 / KCTC 7840 / NCYC 2677 / UAMH 7654</strain>
    </source>
</reference>
<evidence type="ECO:0000256" key="3">
    <source>
        <dbReference type="ARBA" id="ARBA00022664"/>
    </source>
</evidence>
<evidence type="ECO:0000256" key="6">
    <source>
        <dbReference type="ARBA" id="ARBA00023242"/>
    </source>
</evidence>
<protein>
    <recommendedName>
        <fullName evidence="7">Pre-mRNA-splicing factor 38</fullName>
    </recommendedName>
</protein>
<keyword evidence="3 7" id="KW-0507">mRNA processing</keyword>
<dbReference type="GO" id="GO:0005681">
    <property type="term" value="C:spliceosomal complex"/>
    <property type="evidence" value="ECO:0007669"/>
    <property type="project" value="UniProtKB-KW"/>
</dbReference>
<evidence type="ECO:0000313" key="9">
    <source>
        <dbReference type="EMBL" id="EJT49183.1"/>
    </source>
</evidence>
<gene>
    <name evidence="9" type="ORF">A1Q1_01664</name>
</gene>
<name>J5QUK8_TRIAS</name>
<sequence>MASTDLTPRGVKAVHGMDPQNLVEKVIRARIYDSLYWKERCFALNGDCAARHWRRVRPPDADAVHVPPPEVAADPAREGDPVRVSACRGIQVSYHRVRAVYACYHADGSLASTHSFERVIQADIIRYLRALAAMYIRLTFRSIEVYEILEPLMKDYRKLRYRQVGGYYLTTFDEFIDDLLTQDRVCDIILPRLTQRSVLEEVEGLPPRKSLLDDDPRDKSPASSRESSPDLRRGRSRSRTPSDSGSDRSRYVSRSPSRSDSEDEGEVGDTRARYVSRSPSMSPDRAMAMQGDKIEGDA</sequence>
<evidence type="ECO:0000256" key="2">
    <source>
        <dbReference type="ARBA" id="ARBA00006164"/>
    </source>
</evidence>
<dbReference type="OrthoDB" id="190958at2759"/>
<dbReference type="KEGG" id="tasa:A1Q1_01664"/>
<feature type="region of interest" description="Disordered" evidence="8">
    <location>
        <begin position="207"/>
        <end position="298"/>
    </location>
</feature>